<name>A0A7S3RTN7_9SPIT</name>
<dbReference type="EMBL" id="HBIQ01021493">
    <property type="protein sequence ID" value="CAE0534705.1"/>
    <property type="molecule type" value="Transcribed_RNA"/>
</dbReference>
<dbReference type="AlphaFoldDB" id="A0A7S3RTN7"/>
<dbReference type="InterPro" id="IPR003029">
    <property type="entry name" value="S1_domain"/>
</dbReference>
<dbReference type="Gene3D" id="2.40.50.140">
    <property type="entry name" value="Nucleic acid-binding proteins"/>
    <property type="match status" value="1"/>
</dbReference>
<feature type="domain" description="S1-like" evidence="9">
    <location>
        <begin position="64"/>
        <end position="135"/>
    </location>
</feature>
<sequence length="135" mass="14608">MRTVATMLTVLVCGLVSECSAFSAGVSARTPDPRALALSSIAFTPMPSSLAASRTSVAAVTMKANKDMLELEGVVLEALPNANFRVQLDETEQVILAHVSGKIRKNYIKILVGDHVTCEISPYDLTKGRITFRRR</sequence>
<dbReference type="GO" id="GO:0005829">
    <property type="term" value="C:cytosol"/>
    <property type="evidence" value="ECO:0007669"/>
    <property type="project" value="TreeGrafter"/>
</dbReference>
<gene>
    <name evidence="10" type="ORF">SACU0126_LOCUS7206</name>
</gene>
<dbReference type="CDD" id="cd04451">
    <property type="entry name" value="S1_IF1"/>
    <property type="match status" value="1"/>
</dbReference>
<keyword evidence="5 7" id="KW-0648">Protein biosynthesis</keyword>
<evidence type="ECO:0000259" key="9">
    <source>
        <dbReference type="PROSITE" id="PS50832"/>
    </source>
</evidence>
<dbReference type="GO" id="GO:0003723">
    <property type="term" value="F:RNA binding"/>
    <property type="evidence" value="ECO:0007669"/>
    <property type="project" value="InterPro"/>
</dbReference>
<dbReference type="Pfam" id="PF01176">
    <property type="entry name" value="eIF-1a"/>
    <property type="match status" value="1"/>
</dbReference>
<dbReference type="PROSITE" id="PS50832">
    <property type="entry name" value="S1_IF1_TYPE"/>
    <property type="match status" value="1"/>
</dbReference>
<dbReference type="InterPro" id="IPR006196">
    <property type="entry name" value="RNA-binding_domain_S1_IF1"/>
</dbReference>
<proteinExistence type="inferred from homology"/>
<evidence type="ECO:0000256" key="6">
    <source>
        <dbReference type="ARBA" id="ARBA00068272"/>
    </source>
</evidence>
<keyword evidence="8" id="KW-0732">Signal</keyword>
<dbReference type="SMART" id="SM00316">
    <property type="entry name" value="S1"/>
    <property type="match status" value="1"/>
</dbReference>
<evidence type="ECO:0000256" key="7">
    <source>
        <dbReference type="PROSITE-ProRule" id="PRU00181"/>
    </source>
</evidence>
<dbReference type="GO" id="GO:0003743">
    <property type="term" value="F:translation initiation factor activity"/>
    <property type="evidence" value="ECO:0007669"/>
    <property type="project" value="UniProtKB-UniRule"/>
</dbReference>
<keyword evidence="4 7" id="KW-0396">Initiation factor</keyword>
<dbReference type="HAMAP" id="MF_00075">
    <property type="entry name" value="IF_1"/>
    <property type="match status" value="1"/>
</dbReference>
<dbReference type="InterPro" id="IPR012340">
    <property type="entry name" value="NA-bd_OB-fold"/>
</dbReference>
<feature type="signal peptide" evidence="8">
    <location>
        <begin position="1"/>
        <end position="21"/>
    </location>
</feature>
<reference evidence="10" key="1">
    <citation type="submission" date="2021-01" db="EMBL/GenBank/DDBJ databases">
        <authorList>
            <person name="Corre E."/>
            <person name="Pelletier E."/>
            <person name="Niang G."/>
            <person name="Scheremetjew M."/>
            <person name="Finn R."/>
            <person name="Kale V."/>
            <person name="Holt S."/>
            <person name="Cochrane G."/>
            <person name="Meng A."/>
            <person name="Brown T."/>
            <person name="Cohen L."/>
        </authorList>
    </citation>
    <scope>NUCLEOTIDE SEQUENCE</scope>
    <source>
        <strain evidence="10">SPMC142</strain>
    </source>
</reference>
<evidence type="ECO:0000256" key="1">
    <source>
        <dbReference type="ARBA" id="ARBA00003935"/>
    </source>
</evidence>
<evidence type="ECO:0000256" key="4">
    <source>
        <dbReference type="ARBA" id="ARBA00022540"/>
    </source>
</evidence>
<dbReference type="NCBIfam" id="TIGR00008">
    <property type="entry name" value="infA"/>
    <property type="match status" value="1"/>
</dbReference>
<comment type="subunit">
    <text evidence="3">Component of the 30S ribosomal translation pre-initiation complex which assembles on the 30S ribosome in the order IF-2 and IF-3, IF-1 and N-formylmethionyl-tRNA(fMet); mRNA recruitment can occur at any time during PIC assembly.</text>
</comment>
<dbReference type="PANTHER" id="PTHR33370:SF1">
    <property type="entry name" value="TRANSLATION INITIATION FACTOR IF-1, CHLOROPLASTIC"/>
    <property type="match status" value="1"/>
</dbReference>
<evidence type="ECO:0000256" key="3">
    <source>
        <dbReference type="ARBA" id="ARBA00011599"/>
    </source>
</evidence>
<feature type="chain" id="PRO_5030699710" description="Translation initiation factor IF-1, chloroplastic" evidence="8">
    <location>
        <begin position="22"/>
        <end position="135"/>
    </location>
</feature>
<evidence type="ECO:0000256" key="5">
    <source>
        <dbReference type="ARBA" id="ARBA00022917"/>
    </source>
</evidence>
<comment type="function">
    <text evidence="1">One of the essential components for the initiation of protein synthesis. Stabilizes the binding of IF-2 and IF-3 on the 30S subunit to which N-formylmethionyl-tRNA(fMet) subsequently binds. Helps modulate mRNA selection, yielding the 30S pre-initiation complex (PIC). Upon addition of the 50S ribosomal subunit IF-1, IF-2 and IF-3 are released leaving the mature 70S translation initiation complex.</text>
</comment>
<protein>
    <recommendedName>
        <fullName evidence="6">Translation initiation factor IF-1, chloroplastic</fullName>
    </recommendedName>
</protein>
<comment type="similarity">
    <text evidence="2">Belongs to the IF-1 family.</text>
</comment>
<accession>A0A7S3RTN7</accession>
<dbReference type="SUPFAM" id="SSF50249">
    <property type="entry name" value="Nucleic acid-binding proteins"/>
    <property type="match status" value="1"/>
</dbReference>
<dbReference type="PANTHER" id="PTHR33370">
    <property type="entry name" value="TRANSLATION INITIATION FACTOR IF-1, CHLOROPLASTIC"/>
    <property type="match status" value="1"/>
</dbReference>
<evidence type="ECO:0000256" key="8">
    <source>
        <dbReference type="SAM" id="SignalP"/>
    </source>
</evidence>
<organism evidence="10">
    <name type="scientific">Strombidinopsis acuminata</name>
    <dbReference type="NCBI Taxonomy" id="141414"/>
    <lineage>
        <taxon>Eukaryota</taxon>
        <taxon>Sar</taxon>
        <taxon>Alveolata</taxon>
        <taxon>Ciliophora</taxon>
        <taxon>Intramacronucleata</taxon>
        <taxon>Spirotrichea</taxon>
        <taxon>Choreotrichia</taxon>
        <taxon>Choreotrichida</taxon>
        <taxon>Strombidinopsidae</taxon>
        <taxon>Strombidinopsis</taxon>
    </lineage>
</organism>
<dbReference type="FunFam" id="2.40.50.140:FF:000002">
    <property type="entry name" value="Translation initiation factor IF-1"/>
    <property type="match status" value="1"/>
</dbReference>
<evidence type="ECO:0000256" key="2">
    <source>
        <dbReference type="ARBA" id="ARBA00010939"/>
    </source>
</evidence>
<evidence type="ECO:0000313" key="10">
    <source>
        <dbReference type="EMBL" id="CAE0534705.1"/>
    </source>
</evidence>
<dbReference type="GO" id="GO:0043022">
    <property type="term" value="F:ribosome binding"/>
    <property type="evidence" value="ECO:0007669"/>
    <property type="project" value="TreeGrafter"/>
</dbReference>
<dbReference type="InterPro" id="IPR004368">
    <property type="entry name" value="TIF_IF1"/>
</dbReference>